<keyword evidence="2" id="KW-1185">Reference proteome</keyword>
<dbReference type="Proteomes" id="UP000467840">
    <property type="component" value="Chromosome 9"/>
</dbReference>
<dbReference type="PANTHER" id="PTHR33052">
    <property type="entry name" value="DUF4228 DOMAIN PROTEIN-RELATED"/>
    <property type="match status" value="1"/>
</dbReference>
<dbReference type="AlphaFoldDB" id="A0A6A6M4D3"/>
<name>A0A6A6M4D3_HEVBR</name>
<protein>
    <submittedName>
        <fullName evidence="1">Uncharacterized protein</fullName>
    </submittedName>
</protein>
<comment type="caution">
    <text evidence="1">The sequence shown here is derived from an EMBL/GenBank/DDBJ whole genome shotgun (WGS) entry which is preliminary data.</text>
</comment>
<dbReference type="EMBL" id="JAAGAX010000008">
    <property type="protein sequence ID" value="KAF2307368.1"/>
    <property type="molecule type" value="Genomic_DNA"/>
</dbReference>
<organism evidence="1 2">
    <name type="scientific">Hevea brasiliensis</name>
    <name type="common">Para rubber tree</name>
    <name type="synonym">Siphonia brasiliensis</name>
    <dbReference type="NCBI Taxonomy" id="3981"/>
    <lineage>
        <taxon>Eukaryota</taxon>
        <taxon>Viridiplantae</taxon>
        <taxon>Streptophyta</taxon>
        <taxon>Embryophyta</taxon>
        <taxon>Tracheophyta</taxon>
        <taxon>Spermatophyta</taxon>
        <taxon>Magnoliopsida</taxon>
        <taxon>eudicotyledons</taxon>
        <taxon>Gunneridae</taxon>
        <taxon>Pentapetalae</taxon>
        <taxon>rosids</taxon>
        <taxon>fabids</taxon>
        <taxon>Malpighiales</taxon>
        <taxon>Euphorbiaceae</taxon>
        <taxon>Crotonoideae</taxon>
        <taxon>Micrandreae</taxon>
        <taxon>Hevea</taxon>
    </lineage>
</organism>
<sequence>MRTPMFLQDPFHKNYHQLKLSVTNTTLAKSLNISNCSVSHAFPLSVSSVPQAFAVLMRLVKDLKNGSVLKLVHPGGFVEVHQCPIRADEVMKKNPRHCVTRPDVFRFPWIVVRPESLLKPGGVFYIVPFHTIHRLLQRNRCQYQDPLLLQLVSLDSSVEVPYFHQLLKQQDPNMSPKRTKVDCKIDDWPKDIIFPKCVLRNAQFHVPNCCEESLIKSRYELEHFDDFPEKPFPIDLCHASFGFKVHQEPKQQAPVNSFGEPRSSLSLDIASTDARVGVAFPKVDSGLEPNSSQEYKPLKSCFKKDNNAKSRGLRVKFALPYEDDRDDEKIKVEIIKFQPTKSP</sequence>
<proteinExistence type="predicted"/>
<evidence type="ECO:0000313" key="1">
    <source>
        <dbReference type="EMBL" id="KAF2307368.1"/>
    </source>
</evidence>
<dbReference type="Pfam" id="PF14009">
    <property type="entry name" value="PADRE"/>
    <property type="match status" value="1"/>
</dbReference>
<dbReference type="InterPro" id="IPR025322">
    <property type="entry name" value="PADRE_dom"/>
</dbReference>
<evidence type="ECO:0000313" key="2">
    <source>
        <dbReference type="Proteomes" id="UP000467840"/>
    </source>
</evidence>
<accession>A0A6A6M4D3</accession>
<gene>
    <name evidence="1" type="ORF">GH714_026664</name>
</gene>
<reference evidence="1 2" key="1">
    <citation type="journal article" date="2020" name="Mol. Plant">
        <title>The Chromosome-Based Rubber Tree Genome Provides New Insights into Spurge Genome Evolution and Rubber Biosynthesis.</title>
        <authorList>
            <person name="Liu J."/>
            <person name="Shi C."/>
            <person name="Shi C.C."/>
            <person name="Li W."/>
            <person name="Zhang Q.J."/>
            <person name="Zhang Y."/>
            <person name="Li K."/>
            <person name="Lu H.F."/>
            <person name="Shi C."/>
            <person name="Zhu S.T."/>
            <person name="Xiao Z.Y."/>
            <person name="Nan H."/>
            <person name="Yue Y."/>
            <person name="Zhu X.G."/>
            <person name="Wu Y."/>
            <person name="Hong X.N."/>
            <person name="Fan G.Y."/>
            <person name="Tong Y."/>
            <person name="Zhang D."/>
            <person name="Mao C.L."/>
            <person name="Liu Y.L."/>
            <person name="Hao S.J."/>
            <person name="Liu W.Q."/>
            <person name="Lv M.Q."/>
            <person name="Zhang H.B."/>
            <person name="Liu Y."/>
            <person name="Hu-Tang G.R."/>
            <person name="Wang J.P."/>
            <person name="Wang J.H."/>
            <person name="Sun Y.H."/>
            <person name="Ni S.B."/>
            <person name="Chen W.B."/>
            <person name="Zhang X.C."/>
            <person name="Jiao Y.N."/>
            <person name="Eichler E.E."/>
            <person name="Li G.H."/>
            <person name="Liu X."/>
            <person name="Gao L.Z."/>
        </authorList>
    </citation>
    <scope>NUCLEOTIDE SEQUENCE [LARGE SCALE GENOMIC DNA]</scope>
    <source>
        <strain evidence="2">cv. GT1</strain>
        <tissue evidence="1">Leaf</tissue>
    </source>
</reference>